<proteinExistence type="predicted"/>
<comment type="caution">
    <text evidence="3">The sequence shown here is derived from an EMBL/GenBank/DDBJ whole genome shotgun (WGS) entry which is preliminary data.</text>
</comment>
<dbReference type="AlphaFoldDB" id="A0A7U9KSX9"/>
<organism evidence="3 4">
    <name type="scientific">Streptomyces chrestomyceticus JCM 4735</name>
    <dbReference type="NCBI Taxonomy" id="1306181"/>
    <lineage>
        <taxon>Bacteria</taxon>
        <taxon>Bacillati</taxon>
        <taxon>Actinomycetota</taxon>
        <taxon>Actinomycetes</taxon>
        <taxon>Kitasatosporales</taxon>
        <taxon>Streptomycetaceae</taxon>
        <taxon>Streptomyces</taxon>
    </lineage>
</organism>
<evidence type="ECO:0008006" key="5">
    <source>
        <dbReference type="Google" id="ProtNLM"/>
    </source>
</evidence>
<keyword evidence="2" id="KW-0732">Signal</keyword>
<dbReference type="Proteomes" id="UP000287830">
    <property type="component" value="Unassembled WGS sequence"/>
</dbReference>
<name>A0A7U9KSX9_9ACTN</name>
<feature type="chain" id="PRO_5039137624" description="Tat pathway signal sequence domain protein" evidence="2">
    <location>
        <begin position="39"/>
        <end position="280"/>
    </location>
</feature>
<reference evidence="3 4" key="1">
    <citation type="submission" date="2018-11" db="EMBL/GenBank/DDBJ databases">
        <title>Whole genome sequence of Streptomyces chrestomyceticus NBRC 13444(T).</title>
        <authorList>
            <person name="Komaki H."/>
            <person name="Tamura T."/>
        </authorList>
    </citation>
    <scope>NUCLEOTIDE SEQUENCE [LARGE SCALE GENOMIC DNA]</scope>
    <source>
        <strain evidence="3 4">NBRC 13444</strain>
    </source>
</reference>
<protein>
    <recommendedName>
        <fullName evidence="5">Tat pathway signal sequence domain protein</fullName>
    </recommendedName>
</protein>
<dbReference type="EMBL" id="BHZC01000001">
    <property type="protein sequence ID" value="GCD34023.1"/>
    <property type="molecule type" value="Genomic_DNA"/>
</dbReference>
<evidence type="ECO:0000256" key="1">
    <source>
        <dbReference type="SAM" id="MobiDB-lite"/>
    </source>
</evidence>
<sequence length="280" mass="29112">MLSTMRQQGGTVRNLMHRHLGKLVAGAAAALAGTAVLAAVTLPGDAGASGGGSRTTAAEGPGAGTGQAPQIRPGAVERAPEEGSTGVGRDPLTDDEVARAQALATPRTFRGATEDVKGRAGPERLTTDLAELGPDETGLADPPRRANVSFYDYRSDAYVTKTVNLTTGKVEKTDSRHGVQPPPNRAESEAAAGLLIAAPEGAGLREDYKHATGKELTGPGQLAVRGFVYRGEAEGPAPAGLRACGEHRCVRLFTKVRDGQWIDTRRYVVDLSARTVGRLG</sequence>
<evidence type="ECO:0000313" key="4">
    <source>
        <dbReference type="Proteomes" id="UP000287830"/>
    </source>
</evidence>
<evidence type="ECO:0000256" key="2">
    <source>
        <dbReference type="SAM" id="SignalP"/>
    </source>
</evidence>
<evidence type="ECO:0000313" key="3">
    <source>
        <dbReference type="EMBL" id="GCD34023.1"/>
    </source>
</evidence>
<dbReference type="Gene3D" id="3.10.450.40">
    <property type="match status" value="1"/>
</dbReference>
<accession>A0A7U9KSX9</accession>
<feature type="region of interest" description="Disordered" evidence="1">
    <location>
        <begin position="46"/>
        <end position="124"/>
    </location>
</feature>
<feature type="compositionally biased region" description="Low complexity" evidence="1">
    <location>
        <begin position="54"/>
        <end position="70"/>
    </location>
</feature>
<gene>
    <name evidence="3" type="ORF">OEIGOIKO_01747</name>
</gene>
<feature type="signal peptide" evidence="2">
    <location>
        <begin position="1"/>
        <end position="38"/>
    </location>
</feature>
<feature type="compositionally biased region" description="Basic and acidic residues" evidence="1">
    <location>
        <begin position="112"/>
        <end position="124"/>
    </location>
</feature>